<dbReference type="GO" id="GO:0046872">
    <property type="term" value="F:metal ion binding"/>
    <property type="evidence" value="ECO:0007669"/>
    <property type="project" value="UniProtKB-KW"/>
</dbReference>
<dbReference type="Gene3D" id="3.40.30.10">
    <property type="entry name" value="Glutaredoxin"/>
    <property type="match status" value="3"/>
</dbReference>
<organism evidence="6 7">
    <name type="scientific">Caenorhabditis bovis</name>
    <dbReference type="NCBI Taxonomy" id="2654633"/>
    <lineage>
        <taxon>Eukaryota</taxon>
        <taxon>Metazoa</taxon>
        <taxon>Ecdysozoa</taxon>
        <taxon>Nematoda</taxon>
        <taxon>Chromadorea</taxon>
        <taxon>Rhabditida</taxon>
        <taxon>Rhabditina</taxon>
        <taxon>Rhabditomorpha</taxon>
        <taxon>Rhabditoidea</taxon>
        <taxon>Rhabditidae</taxon>
        <taxon>Peloderinae</taxon>
        <taxon>Caenorhabditis</taxon>
    </lineage>
</organism>
<name>A0A8S1EBT7_9PELO</name>
<reference evidence="6 7" key="1">
    <citation type="submission" date="2020-04" db="EMBL/GenBank/DDBJ databases">
        <authorList>
            <person name="Laetsch R D."/>
            <person name="Stevens L."/>
            <person name="Kumar S."/>
            <person name="Blaxter L. M."/>
        </authorList>
    </citation>
    <scope>NUCLEOTIDE SEQUENCE [LARGE SCALE GENOMIC DNA]</scope>
</reference>
<feature type="domain" description="Glutaredoxin" evidence="5">
    <location>
        <begin position="245"/>
        <end position="308"/>
    </location>
</feature>
<evidence type="ECO:0000313" key="7">
    <source>
        <dbReference type="Proteomes" id="UP000494206"/>
    </source>
</evidence>
<dbReference type="GO" id="GO:0005829">
    <property type="term" value="C:cytosol"/>
    <property type="evidence" value="ECO:0007669"/>
    <property type="project" value="TreeGrafter"/>
</dbReference>
<dbReference type="InterPro" id="IPR002109">
    <property type="entry name" value="Glutaredoxin"/>
</dbReference>
<dbReference type="GO" id="GO:0051536">
    <property type="term" value="F:iron-sulfur cluster binding"/>
    <property type="evidence" value="ECO:0007669"/>
    <property type="project" value="UniProtKB-KW"/>
</dbReference>
<keyword evidence="1" id="KW-0479">Metal-binding</keyword>
<dbReference type="Proteomes" id="UP000494206">
    <property type="component" value="Unassembled WGS sequence"/>
</dbReference>
<dbReference type="PANTHER" id="PTHR10293">
    <property type="entry name" value="GLUTAREDOXIN FAMILY MEMBER"/>
    <property type="match status" value="1"/>
</dbReference>
<keyword evidence="2" id="KW-0408">Iron</keyword>
<dbReference type="Pfam" id="PF00085">
    <property type="entry name" value="Thioredoxin"/>
    <property type="match status" value="1"/>
</dbReference>
<dbReference type="GO" id="GO:0006879">
    <property type="term" value="P:intracellular iron ion homeostasis"/>
    <property type="evidence" value="ECO:0007669"/>
    <property type="project" value="TreeGrafter"/>
</dbReference>
<evidence type="ECO:0000313" key="6">
    <source>
        <dbReference type="EMBL" id="CAB3398170.1"/>
    </source>
</evidence>
<dbReference type="FunFam" id="3.40.30.10:FF:000012">
    <property type="entry name" value="Monothiol glutaredoxin"/>
    <property type="match status" value="2"/>
</dbReference>
<accession>A0A8S1EBT7</accession>
<protein>
    <submittedName>
        <fullName evidence="6">Uncharacterized protein</fullName>
    </submittedName>
</protein>
<dbReference type="OrthoDB" id="415696at2759"/>
<dbReference type="GO" id="GO:0005634">
    <property type="term" value="C:nucleus"/>
    <property type="evidence" value="ECO:0007669"/>
    <property type="project" value="TreeGrafter"/>
</dbReference>
<sequence length="333" mass="38058">MPKEIKTGNELAEFLKDPKPAVIHFHASWAPSCTQVNQFLDDYIEDTNLEIRTAYLEAESLPGVALNYNVTAAPTLIFFHNGKEIERVNGFIPAEIKEKLVSTSTYASSSQGGATLTDQQKKDLLNERLKKLINKNRVMLFMKGSPEAPRCGFSRKTVELLNSKNIEYGSFDILSDEDVRQGLKEFSNWPTYPQLYFDGELVGGLDVIKEEFENDSFVEKLPKVSKTVMNLEDRLRQLTRKSRLMLFMKGTRESPRCGFSRQIVELLNNAKADYETFDILSDEEVRQGLKDLFNWPTYPQLYLDGELVGGLDVVKEELLDTHFLRQIPRVGRD</sequence>
<keyword evidence="3" id="KW-0411">Iron-sulfur</keyword>
<dbReference type="InterPro" id="IPR013766">
    <property type="entry name" value="Thioredoxin_domain"/>
</dbReference>
<evidence type="ECO:0000259" key="5">
    <source>
        <dbReference type="Pfam" id="PF00462"/>
    </source>
</evidence>
<dbReference type="EMBL" id="CADEPM010000001">
    <property type="protein sequence ID" value="CAB3398170.1"/>
    <property type="molecule type" value="Genomic_DNA"/>
</dbReference>
<dbReference type="CDD" id="cd02984">
    <property type="entry name" value="TRX_PICOT"/>
    <property type="match status" value="1"/>
</dbReference>
<evidence type="ECO:0000256" key="2">
    <source>
        <dbReference type="ARBA" id="ARBA00023004"/>
    </source>
</evidence>
<dbReference type="PANTHER" id="PTHR10293:SF73">
    <property type="entry name" value="GLUTAREDOXIN-3"/>
    <property type="match status" value="1"/>
</dbReference>
<feature type="domain" description="Glutaredoxin" evidence="5">
    <location>
        <begin position="138"/>
        <end position="202"/>
    </location>
</feature>
<dbReference type="Pfam" id="PF00462">
    <property type="entry name" value="Glutaredoxin"/>
    <property type="match status" value="2"/>
</dbReference>
<dbReference type="PROSITE" id="PS51354">
    <property type="entry name" value="GLUTAREDOXIN_2"/>
    <property type="match status" value="2"/>
</dbReference>
<proteinExistence type="predicted"/>
<dbReference type="AlphaFoldDB" id="A0A8S1EBT7"/>
<dbReference type="InterPro" id="IPR036249">
    <property type="entry name" value="Thioredoxin-like_sf"/>
</dbReference>
<evidence type="ECO:0000256" key="1">
    <source>
        <dbReference type="ARBA" id="ARBA00022723"/>
    </source>
</evidence>
<feature type="domain" description="Thioredoxin" evidence="4">
    <location>
        <begin position="9"/>
        <end position="98"/>
    </location>
</feature>
<dbReference type="InterPro" id="IPR033658">
    <property type="entry name" value="GRX_PICOT-like"/>
</dbReference>
<comment type="caution">
    <text evidence="6">The sequence shown here is derived from an EMBL/GenBank/DDBJ whole genome shotgun (WGS) entry which is preliminary data.</text>
</comment>
<evidence type="ECO:0000259" key="4">
    <source>
        <dbReference type="Pfam" id="PF00085"/>
    </source>
</evidence>
<dbReference type="CDD" id="cd03028">
    <property type="entry name" value="GRX_PICOT_like"/>
    <property type="match status" value="2"/>
</dbReference>
<dbReference type="SUPFAM" id="SSF52833">
    <property type="entry name" value="Thioredoxin-like"/>
    <property type="match status" value="3"/>
</dbReference>
<keyword evidence="7" id="KW-1185">Reference proteome</keyword>
<gene>
    <name evidence="6" type="ORF">CBOVIS_LOCUS1481</name>
</gene>
<dbReference type="InterPro" id="IPR004480">
    <property type="entry name" value="Monothiol_GRX-rel"/>
</dbReference>
<evidence type="ECO:0000256" key="3">
    <source>
        <dbReference type="ARBA" id="ARBA00023014"/>
    </source>
</evidence>